<keyword evidence="1" id="KW-0547">Nucleotide-binding</keyword>
<dbReference type="SUPFAM" id="SSF56112">
    <property type="entry name" value="Protein kinase-like (PK-like)"/>
    <property type="match status" value="1"/>
</dbReference>
<gene>
    <name evidence="4" type="ORF">M407DRAFT_76107</name>
</gene>
<keyword evidence="2" id="KW-0067">ATP-binding</keyword>
<dbReference type="GO" id="GO:0004672">
    <property type="term" value="F:protein kinase activity"/>
    <property type="evidence" value="ECO:0007669"/>
    <property type="project" value="InterPro"/>
</dbReference>
<feature type="domain" description="Protein kinase" evidence="3">
    <location>
        <begin position="1"/>
        <end position="97"/>
    </location>
</feature>
<evidence type="ECO:0000256" key="1">
    <source>
        <dbReference type="ARBA" id="ARBA00022741"/>
    </source>
</evidence>
<dbReference type="AlphaFoldDB" id="A0A0C3QHC1"/>
<dbReference type="PROSITE" id="PS50011">
    <property type="entry name" value="PROTEIN_KINASE_DOM"/>
    <property type="match status" value="1"/>
</dbReference>
<proteinExistence type="predicted"/>
<keyword evidence="5" id="KW-1185">Reference proteome</keyword>
<dbReference type="OrthoDB" id="1924919at2759"/>
<evidence type="ECO:0000256" key="2">
    <source>
        <dbReference type="ARBA" id="ARBA00022840"/>
    </source>
</evidence>
<dbReference type="InterPro" id="IPR000719">
    <property type="entry name" value="Prot_kinase_dom"/>
</dbReference>
<organism evidence="4 5">
    <name type="scientific">Tulasnella calospora MUT 4182</name>
    <dbReference type="NCBI Taxonomy" id="1051891"/>
    <lineage>
        <taxon>Eukaryota</taxon>
        <taxon>Fungi</taxon>
        <taxon>Dikarya</taxon>
        <taxon>Basidiomycota</taxon>
        <taxon>Agaricomycotina</taxon>
        <taxon>Agaricomycetes</taxon>
        <taxon>Cantharellales</taxon>
        <taxon>Tulasnellaceae</taxon>
        <taxon>Tulasnella</taxon>
    </lineage>
</organism>
<reference evidence="5" key="2">
    <citation type="submission" date="2015-01" db="EMBL/GenBank/DDBJ databases">
        <title>Evolutionary Origins and Diversification of the Mycorrhizal Mutualists.</title>
        <authorList>
            <consortium name="DOE Joint Genome Institute"/>
            <consortium name="Mycorrhizal Genomics Consortium"/>
            <person name="Kohler A."/>
            <person name="Kuo A."/>
            <person name="Nagy L.G."/>
            <person name="Floudas D."/>
            <person name="Copeland A."/>
            <person name="Barry K.W."/>
            <person name="Cichocki N."/>
            <person name="Veneault-Fourrey C."/>
            <person name="LaButti K."/>
            <person name="Lindquist E.A."/>
            <person name="Lipzen A."/>
            <person name="Lundell T."/>
            <person name="Morin E."/>
            <person name="Murat C."/>
            <person name="Riley R."/>
            <person name="Ohm R."/>
            <person name="Sun H."/>
            <person name="Tunlid A."/>
            <person name="Henrissat B."/>
            <person name="Grigoriev I.V."/>
            <person name="Hibbett D.S."/>
            <person name="Martin F."/>
        </authorList>
    </citation>
    <scope>NUCLEOTIDE SEQUENCE [LARGE SCALE GENOMIC DNA]</scope>
    <source>
        <strain evidence="5">MUT 4182</strain>
    </source>
</reference>
<dbReference type="Pfam" id="PF07714">
    <property type="entry name" value="PK_Tyr_Ser-Thr"/>
    <property type="match status" value="1"/>
</dbReference>
<dbReference type="Proteomes" id="UP000054248">
    <property type="component" value="Unassembled WGS sequence"/>
</dbReference>
<dbReference type="PANTHER" id="PTHR27001">
    <property type="entry name" value="OS01G0253100 PROTEIN"/>
    <property type="match status" value="1"/>
</dbReference>
<feature type="non-terminal residue" evidence="4">
    <location>
        <position position="1"/>
    </location>
</feature>
<reference evidence="4 5" key="1">
    <citation type="submission" date="2014-04" db="EMBL/GenBank/DDBJ databases">
        <authorList>
            <consortium name="DOE Joint Genome Institute"/>
            <person name="Kuo A."/>
            <person name="Girlanda M."/>
            <person name="Perotto S."/>
            <person name="Kohler A."/>
            <person name="Nagy L.G."/>
            <person name="Floudas D."/>
            <person name="Copeland A."/>
            <person name="Barry K.W."/>
            <person name="Cichocki N."/>
            <person name="Veneault-Fourrey C."/>
            <person name="LaButti K."/>
            <person name="Lindquist E.A."/>
            <person name="Lipzen A."/>
            <person name="Lundell T."/>
            <person name="Morin E."/>
            <person name="Murat C."/>
            <person name="Sun H."/>
            <person name="Tunlid A."/>
            <person name="Henrissat B."/>
            <person name="Grigoriev I.V."/>
            <person name="Hibbett D.S."/>
            <person name="Martin F."/>
            <person name="Nordberg H.P."/>
            <person name="Cantor M.N."/>
            <person name="Hua S.X."/>
        </authorList>
    </citation>
    <scope>NUCLEOTIDE SEQUENCE [LARGE SCALE GENOMIC DNA]</scope>
    <source>
        <strain evidence="4 5">MUT 4182</strain>
    </source>
</reference>
<name>A0A0C3QHC1_9AGAM</name>
<evidence type="ECO:0000313" key="4">
    <source>
        <dbReference type="EMBL" id="KIO25124.1"/>
    </source>
</evidence>
<dbReference type="GO" id="GO:0005886">
    <property type="term" value="C:plasma membrane"/>
    <property type="evidence" value="ECO:0007669"/>
    <property type="project" value="TreeGrafter"/>
</dbReference>
<dbReference type="HOGENOM" id="CLU_000288_7_22_1"/>
<dbReference type="GO" id="GO:0005524">
    <property type="term" value="F:ATP binding"/>
    <property type="evidence" value="ECO:0007669"/>
    <property type="project" value="UniProtKB-KW"/>
</dbReference>
<sequence>NELCLVDSLSHPNIVRIVGFTEDIENRTAWLFFPWEANGNVREFLRSEEWEIPERVSLIDDVAAGVAYLHTHQPPICHGDLKSVSIIYSGARFLRNH</sequence>
<evidence type="ECO:0000313" key="5">
    <source>
        <dbReference type="Proteomes" id="UP000054248"/>
    </source>
</evidence>
<dbReference type="InterPro" id="IPR011009">
    <property type="entry name" value="Kinase-like_dom_sf"/>
</dbReference>
<dbReference type="InterPro" id="IPR001245">
    <property type="entry name" value="Ser-Thr/Tyr_kinase_cat_dom"/>
</dbReference>
<dbReference type="PANTHER" id="PTHR27001:SF931">
    <property type="entry name" value="OS11G0664100 PROTEIN"/>
    <property type="match status" value="1"/>
</dbReference>
<evidence type="ECO:0000259" key="3">
    <source>
        <dbReference type="PROSITE" id="PS50011"/>
    </source>
</evidence>
<accession>A0A0C3QHC1</accession>
<protein>
    <recommendedName>
        <fullName evidence="3">Protein kinase domain-containing protein</fullName>
    </recommendedName>
</protein>
<dbReference type="EMBL" id="KN823048">
    <property type="protein sequence ID" value="KIO25124.1"/>
    <property type="molecule type" value="Genomic_DNA"/>
</dbReference>
<dbReference type="Gene3D" id="1.10.510.10">
    <property type="entry name" value="Transferase(Phosphotransferase) domain 1"/>
    <property type="match status" value="1"/>
</dbReference>
<dbReference type="STRING" id="1051891.A0A0C3QHC1"/>